<evidence type="ECO:0008006" key="7">
    <source>
        <dbReference type="Google" id="ProtNLM"/>
    </source>
</evidence>
<keyword evidence="6" id="KW-1185">Reference proteome</keyword>
<comment type="caution">
    <text evidence="5">The sequence shown here is derived from an EMBL/GenBank/DDBJ whole genome shotgun (WGS) entry which is preliminary data.</text>
</comment>
<keyword evidence="2" id="KW-0472">Membrane</keyword>
<proteinExistence type="predicted"/>
<dbReference type="eggNOG" id="COG4640">
    <property type="taxonomic scope" value="Bacteria"/>
</dbReference>
<feature type="compositionally biased region" description="Low complexity" evidence="1">
    <location>
        <begin position="39"/>
        <end position="49"/>
    </location>
</feature>
<feature type="domain" description="TcaA 4th" evidence="4">
    <location>
        <begin position="263"/>
        <end position="328"/>
    </location>
</feature>
<name>A0A0R1WBK3_9LACO</name>
<evidence type="ECO:0000313" key="6">
    <source>
        <dbReference type="Proteomes" id="UP000051820"/>
    </source>
</evidence>
<dbReference type="AlphaFoldDB" id="A0A0R1WBK3"/>
<dbReference type="Proteomes" id="UP000051820">
    <property type="component" value="Unassembled WGS sequence"/>
</dbReference>
<organism evidence="5 6">
    <name type="scientific">Paucilactobacillus suebicus DSM 5007 = KCTC 3549</name>
    <dbReference type="NCBI Taxonomy" id="1423807"/>
    <lineage>
        <taxon>Bacteria</taxon>
        <taxon>Bacillati</taxon>
        <taxon>Bacillota</taxon>
        <taxon>Bacilli</taxon>
        <taxon>Lactobacillales</taxon>
        <taxon>Lactobacillaceae</taxon>
        <taxon>Paucilactobacillus</taxon>
    </lineage>
</organism>
<keyword evidence="2" id="KW-1133">Transmembrane helix</keyword>
<reference evidence="5 6" key="1">
    <citation type="journal article" date="2015" name="Genome Announc.">
        <title>Expanding the biotechnology potential of lactobacilli through comparative genomics of 213 strains and associated genera.</title>
        <authorList>
            <person name="Sun Z."/>
            <person name="Harris H.M."/>
            <person name="McCann A."/>
            <person name="Guo C."/>
            <person name="Argimon S."/>
            <person name="Zhang W."/>
            <person name="Yang X."/>
            <person name="Jeffery I.B."/>
            <person name="Cooney J.C."/>
            <person name="Kagawa T.F."/>
            <person name="Liu W."/>
            <person name="Song Y."/>
            <person name="Salvetti E."/>
            <person name="Wrobel A."/>
            <person name="Rasinkangas P."/>
            <person name="Parkhill J."/>
            <person name="Rea M.C."/>
            <person name="O'Sullivan O."/>
            <person name="Ritari J."/>
            <person name="Douillard F.P."/>
            <person name="Paul Ross R."/>
            <person name="Yang R."/>
            <person name="Briner A.E."/>
            <person name="Felis G.E."/>
            <person name="de Vos W.M."/>
            <person name="Barrangou R."/>
            <person name="Klaenhammer T.R."/>
            <person name="Caufield P.W."/>
            <person name="Cui Y."/>
            <person name="Zhang H."/>
            <person name="O'Toole P.W."/>
        </authorList>
    </citation>
    <scope>NUCLEOTIDE SEQUENCE [LARGE SCALE GENOMIC DNA]</scope>
    <source>
        <strain evidence="5 6">DSM 5007</strain>
    </source>
</reference>
<dbReference type="RefSeq" id="WP_010622556.1">
    <property type="nucleotide sequence ID" value="NZ_AZGF01000017.1"/>
</dbReference>
<evidence type="ECO:0000256" key="2">
    <source>
        <dbReference type="SAM" id="Phobius"/>
    </source>
</evidence>
<dbReference type="EMBL" id="AZGF01000017">
    <property type="protein sequence ID" value="KRM11644.1"/>
    <property type="molecule type" value="Genomic_DNA"/>
</dbReference>
<dbReference type="OrthoDB" id="2327418at2"/>
<dbReference type="Pfam" id="PF13240">
    <property type="entry name" value="Zn_Ribbon_1"/>
    <property type="match status" value="1"/>
</dbReference>
<evidence type="ECO:0000256" key="1">
    <source>
        <dbReference type="SAM" id="MobiDB-lite"/>
    </source>
</evidence>
<accession>A0A0R1WBK3</accession>
<evidence type="ECO:0000313" key="5">
    <source>
        <dbReference type="EMBL" id="KRM11644.1"/>
    </source>
</evidence>
<sequence>MAEISFCPNCGHKVSSDDEFCPNCGTRLKSSTTPNSDEQQPQRQTQSDQTNTTQPAGNNGGPQKQVSISKKMLGIIIAVVVILIGGFLFLRNYYTPQNQLNRTMTALSTKNGSLAKHVATDDPTLKNKIDAKSVKPMQTYFSDNKEKLADLKSALENGQSYDNNTYTFQQDGHAWLFFPKYKLYVRAAYAKLKTNHSDVSLYQGSKKLKTTTSNSKTYKVGPVFPGTYTFKSDGTISGRHLVNKSTVNLTSGSNDVNLELKTATFTVRGNNGSIVYLNGKKVGKIGKNGKMKFTNYPMSGDLRAYVTMVVNGKTIKSKTIDVAKELEYSSNTITPMFSGVVGKSDAQELLQQAYSGTQYGSSDSNTADLFVGAESNSGYNELIQSFDSFDSDQSYDVEVTDVTGIVPDGNKSATVSYQVKYTFYKDNEKKVQQFTYNGAKIVKSGGYYKISAIGKTGTSPDWEKDYPE</sequence>
<dbReference type="PANTHER" id="PTHR40038:SF1">
    <property type="entry name" value="MEMBRANE-ASSOCIATED PROTEIN TCAA"/>
    <property type="match status" value="1"/>
</dbReference>
<dbReference type="InterPro" id="IPR054530">
    <property type="entry name" value="TcaA_4th"/>
</dbReference>
<dbReference type="InterPro" id="IPR026870">
    <property type="entry name" value="Zinc_ribbon_dom"/>
</dbReference>
<keyword evidence="2" id="KW-0812">Transmembrane</keyword>
<gene>
    <name evidence="5" type="ORF">FD16_GL000647</name>
</gene>
<feature type="compositionally biased region" description="Polar residues" evidence="1">
    <location>
        <begin position="50"/>
        <end position="65"/>
    </location>
</feature>
<feature type="region of interest" description="Disordered" evidence="1">
    <location>
        <begin position="30"/>
        <end position="65"/>
    </location>
</feature>
<dbReference type="PANTHER" id="PTHR40038">
    <property type="entry name" value="MEMBRANE-ASSOCIATED PROTEIN TCAA"/>
    <property type="match status" value="1"/>
</dbReference>
<evidence type="ECO:0000259" key="4">
    <source>
        <dbReference type="Pfam" id="PF22820"/>
    </source>
</evidence>
<dbReference type="CDD" id="cd00350">
    <property type="entry name" value="rubredoxin_like"/>
    <property type="match status" value="1"/>
</dbReference>
<dbReference type="Pfam" id="PF22820">
    <property type="entry name" value="TcaA_3rd_4th"/>
    <property type="match status" value="1"/>
</dbReference>
<dbReference type="PATRIC" id="fig|1423807.3.peg.655"/>
<feature type="domain" description="Zinc-ribbon" evidence="3">
    <location>
        <begin position="6"/>
        <end position="28"/>
    </location>
</feature>
<dbReference type="STRING" id="1423807.FD16_GL000647"/>
<feature type="transmembrane region" description="Helical" evidence="2">
    <location>
        <begin position="72"/>
        <end position="94"/>
    </location>
</feature>
<evidence type="ECO:0000259" key="3">
    <source>
        <dbReference type="Pfam" id="PF13240"/>
    </source>
</evidence>
<protein>
    <recommendedName>
        <fullName evidence="7">Zinc-ribbon domain-containing protein</fullName>
    </recommendedName>
</protein>